<dbReference type="PANTHER" id="PTHR48079:SF6">
    <property type="entry name" value="NAD(P)-BINDING DOMAIN-CONTAINING PROTEIN-RELATED"/>
    <property type="match status" value="1"/>
</dbReference>
<dbReference type="CDD" id="cd05228">
    <property type="entry name" value="AR_FR_like_1_SDR_e"/>
    <property type="match status" value="1"/>
</dbReference>
<reference evidence="2 3" key="1">
    <citation type="submission" date="2023-07" db="EMBL/GenBank/DDBJ databases">
        <title>Novel species of Thermanaerothrix with wide hydrolytic capabilities.</title>
        <authorList>
            <person name="Zayulina K.S."/>
            <person name="Podosokorskaya O.A."/>
            <person name="Elcheninov A.G."/>
        </authorList>
    </citation>
    <scope>NUCLEOTIDE SEQUENCE [LARGE SCALE GENOMIC DNA]</scope>
    <source>
        <strain evidence="2 3">4228-RoL</strain>
    </source>
</reference>
<dbReference type="InterPro" id="IPR051783">
    <property type="entry name" value="NAD(P)-dependent_oxidoreduct"/>
</dbReference>
<accession>A0ABU3NK25</accession>
<sequence length="346" mass="38464">MTILVTGATGHLGNVLVRNLVARGERVRALVLRGESLLPLEGMPVEVVPGDVLDEDILRFAMQGVDCVFHLASLIAIRPGMDEKVWRVNVEGTQNVIRAALVTGVKRLVYTSSIHALKRPQAGETVDERLPFDPENPAGIYDRSKAAASLLVRQATREGLDGVIVCPTGIIGPYDFLGSEMGGLVRQAMRQRLMLAVEGGFDFVDVRDVAQGLILAAEKGKRGEVYLLSGTWIEIKELIVKVGDLIGRSIKVMTSPRDLAIRIANINLMIARWFNLRPRFTPYAIETVSDSFRVSSAKAREHLGYQTRDIEETLRDTVAWWRLWQKRTSQWSLLLGRGLIEAPQFQ</sequence>
<dbReference type="Gene3D" id="3.40.50.720">
    <property type="entry name" value="NAD(P)-binding Rossmann-like Domain"/>
    <property type="match status" value="1"/>
</dbReference>
<protein>
    <submittedName>
        <fullName evidence="2">SDR family oxidoreductase</fullName>
    </submittedName>
</protein>
<dbReference type="SUPFAM" id="SSF51735">
    <property type="entry name" value="NAD(P)-binding Rossmann-fold domains"/>
    <property type="match status" value="1"/>
</dbReference>
<name>A0ABU3NK25_9CHLR</name>
<comment type="caution">
    <text evidence="2">The sequence shown here is derived from an EMBL/GenBank/DDBJ whole genome shotgun (WGS) entry which is preliminary data.</text>
</comment>
<gene>
    <name evidence="2" type="ORF">QYE77_02765</name>
</gene>
<evidence type="ECO:0000313" key="3">
    <source>
        <dbReference type="Proteomes" id="UP001254165"/>
    </source>
</evidence>
<dbReference type="PANTHER" id="PTHR48079">
    <property type="entry name" value="PROTEIN YEEZ"/>
    <property type="match status" value="1"/>
</dbReference>
<dbReference type="InterPro" id="IPR036291">
    <property type="entry name" value="NAD(P)-bd_dom_sf"/>
</dbReference>
<proteinExistence type="predicted"/>
<evidence type="ECO:0000259" key="1">
    <source>
        <dbReference type="Pfam" id="PF01370"/>
    </source>
</evidence>
<dbReference type="Proteomes" id="UP001254165">
    <property type="component" value="Unassembled WGS sequence"/>
</dbReference>
<feature type="domain" description="NAD-dependent epimerase/dehydratase" evidence="1">
    <location>
        <begin position="3"/>
        <end position="227"/>
    </location>
</feature>
<keyword evidence="3" id="KW-1185">Reference proteome</keyword>
<dbReference type="RefSeq" id="WP_315623824.1">
    <property type="nucleotide sequence ID" value="NZ_JAUHMF010000001.1"/>
</dbReference>
<evidence type="ECO:0000313" key="2">
    <source>
        <dbReference type="EMBL" id="MDT8897174.1"/>
    </source>
</evidence>
<dbReference type="Pfam" id="PF01370">
    <property type="entry name" value="Epimerase"/>
    <property type="match status" value="1"/>
</dbReference>
<dbReference type="EMBL" id="JAUHMF010000001">
    <property type="protein sequence ID" value="MDT8897174.1"/>
    <property type="molecule type" value="Genomic_DNA"/>
</dbReference>
<dbReference type="InterPro" id="IPR001509">
    <property type="entry name" value="Epimerase_deHydtase"/>
</dbReference>
<organism evidence="2 3">
    <name type="scientific">Thermanaerothrix solaris</name>
    <dbReference type="NCBI Taxonomy" id="3058434"/>
    <lineage>
        <taxon>Bacteria</taxon>
        <taxon>Bacillati</taxon>
        <taxon>Chloroflexota</taxon>
        <taxon>Anaerolineae</taxon>
        <taxon>Anaerolineales</taxon>
        <taxon>Anaerolineaceae</taxon>
        <taxon>Thermanaerothrix</taxon>
    </lineage>
</organism>